<dbReference type="SUPFAM" id="SSF56300">
    <property type="entry name" value="Metallo-dependent phosphatases"/>
    <property type="match status" value="1"/>
</dbReference>
<dbReference type="Gene3D" id="3.60.21.10">
    <property type="match status" value="1"/>
</dbReference>
<accession>A0ABP9N4K8</accession>
<organism evidence="6 7">
    <name type="scientific">Orbus sasakiae</name>
    <dbReference type="NCBI Taxonomy" id="1078475"/>
    <lineage>
        <taxon>Bacteria</taxon>
        <taxon>Pseudomonadati</taxon>
        <taxon>Pseudomonadota</taxon>
        <taxon>Gammaproteobacteria</taxon>
        <taxon>Orbales</taxon>
        <taxon>Orbaceae</taxon>
        <taxon>Orbus</taxon>
    </lineage>
</organism>
<comment type="caution">
    <text evidence="6">The sequence shown here is derived from an EMBL/GenBank/DDBJ whole genome shotgun (WGS) entry which is preliminary data.</text>
</comment>
<protein>
    <submittedName>
        <fullName evidence="6">3',5'-cyclic-AMP phosphodiesterase</fullName>
    </submittedName>
</protein>
<dbReference type="InterPro" id="IPR050884">
    <property type="entry name" value="CNP_phosphodiesterase-III"/>
</dbReference>
<dbReference type="InterPro" id="IPR004843">
    <property type="entry name" value="Calcineurin-like_PHP"/>
</dbReference>
<gene>
    <name evidence="6" type="primary">cpdA</name>
    <name evidence="6" type="ORF">GCM10023211_13160</name>
</gene>
<evidence type="ECO:0000256" key="4">
    <source>
        <dbReference type="ARBA" id="ARBA00025742"/>
    </source>
</evidence>
<dbReference type="Pfam" id="PF00149">
    <property type="entry name" value="Metallophos"/>
    <property type="match status" value="1"/>
</dbReference>
<dbReference type="EMBL" id="BAABHY010000001">
    <property type="protein sequence ID" value="GAA5109621.1"/>
    <property type="molecule type" value="Genomic_DNA"/>
</dbReference>
<evidence type="ECO:0000256" key="3">
    <source>
        <dbReference type="ARBA" id="ARBA00023004"/>
    </source>
</evidence>
<dbReference type="Proteomes" id="UP001500171">
    <property type="component" value="Unassembled WGS sequence"/>
</dbReference>
<evidence type="ECO:0000256" key="1">
    <source>
        <dbReference type="ARBA" id="ARBA00022723"/>
    </source>
</evidence>
<keyword evidence="3" id="KW-0408">Iron</keyword>
<keyword evidence="2" id="KW-0378">Hydrolase</keyword>
<keyword evidence="1" id="KW-0479">Metal-binding</keyword>
<evidence type="ECO:0000256" key="2">
    <source>
        <dbReference type="ARBA" id="ARBA00022801"/>
    </source>
</evidence>
<dbReference type="CDD" id="cd07402">
    <property type="entry name" value="MPP_GpdQ"/>
    <property type="match status" value="1"/>
</dbReference>
<name>A0ABP9N4K8_9GAMM</name>
<reference evidence="7" key="1">
    <citation type="journal article" date="2019" name="Int. J. Syst. Evol. Microbiol.">
        <title>The Global Catalogue of Microorganisms (GCM) 10K type strain sequencing project: providing services to taxonomists for standard genome sequencing and annotation.</title>
        <authorList>
            <consortium name="The Broad Institute Genomics Platform"/>
            <consortium name="The Broad Institute Genome Sequencing Center for Infectious Disease"/>
            <person name="Wu L."/>
            <person name="Ma J."/>
        </authorList>
    </citation>
    <scope>NUCLEOTIDE SEQUENCE [LARGE SCALE GENOMIC DNA]</scope>
    <source>
        <strain evidence="7">JCM 18050</strain>
    </source>
</reference>
<sequence length="258" mass="29488">MHITDTHLFAKDNDVLLGINTNASFCSVINEIKQQPCDFDLIVATGDFVQDGSEAAYYRFTHEIKQFAIPCVWLPGNHDVYDTMKSVFEKQNMPERKVILCGEKWLIVMLNSQVPGKAYGLLGDNELAFLTETLNQYPSRHVMLFLHHHPVLSNCCWLDQHCLKNRVEFGNLVAQYQNIKSIAWGHIHQNFESTWQQCKVFSTPSTCVQFKPSCHEFSLANDSPGWRIIELYPNGIVDSTVHCLNENAFIPDMTVNGY</sequence>
<evidence type="ECO:0000313" key="7">
    <source>
        <dbReference type="Proteomes" id="UP001500171"/>
    </source>
</evidence>
<dbReference type="InterPro" id="IPR026575">
    <property type="entry name" value="GpdQ/CpdA-like"/>
</dbReference>
<dbReference type="NCBIfam" id="NF008359">
    <property type="entry name" value="PRK11148.1"/>
    <property type="match status" value="1"/>
</dbReference>
<evidence type="ECO:0000259" key="5">
    <source>
        <dbReference type="Pfam" id="PF00149"/>
    </source>
</evidence>
<comment type="similarity">
    <text evidence="4">Belongs to the cyclic nucleotide phosphodiesterase class-III family.</text>
</comment>
<proteinExistence type="inferred from homology"/>
<keyword evidence="7" id="KW-1185">Reference proteome</keyword>
<dbReference type="PANTHER" id="PTHR42988">
    <property type="entry name" value="PHOSPHOHYDROLASE"/>
    <property type="match status" value="1"/>
</dbReference>
<dbReference type="InterPro" id="IPR029052">
    <property type="entry name" value="Metallo-depent_PP-like"/>
</dbReference>
<feature type="domain" description="Calcineurin-like phosphoesterase" evidence="5">
    <location>
        <begin position="1"/>
        <end position="189"/>
    </location>
</feature>
<dbReference type="PANTHER" id="PTHR42988:SF2">
    <property type="entry name" value="CYCLIC NUCLEOTIDE PHOSPHODIESTERASE CBUA0032-RELATED"/>
    <property type="match status" value="1"/>
</dbReference>
<evidence type="ECO:0000313" key="6">
    <source>
        <dbReference type="EMBL" id="GAA5109621.1"/>
    </source>
</evidence>